<dbReference type="InterPro" id="IPR050763">
    <property type="entry name" value="ABC_transporter_ATP-binding"/>
</dbReference>
<dbReference type="GO" id="GO:0043215">
    <property type="term" value="P:daunorubicin transport"/>
    <property type="evidence" value="ECO:0007669"/>
    <property type="project" value="InterPro"/>
</dbReference>
<gene>
    <name evidence="12" type="ORF">GOARA_011_00480</name>
</gene>
<keyword evidence="6" id="KW-1278">Translocase</keyword>
<feature type="domain" description="ABC transporter" evidence="11">
    <location>
        <begin position="178"/>
        <end position="408"/>
    </location>
</feature>
<reference evidence="12 13" key="1">
    <citation type="submission" date="2011-11" db="EMBL/GenBank/DDBJ databases">
        <title>Whole genome shotgun sequence of Gordonia araii NBRC 100433.</title>
        <authorList>
            <person name="Yoshida Y."/>
            <person name="Hosoyama A."/>
            <person name="Tsuchikane K."/>
            <person name="Katsumata H."/>
            <person name="Yamazaki S."/>
            <person name="Fujita N."/>
        </authorList>
    </citation>
    <scope>NUCLEOTIDE SEQUENCE [LARGE SCALE GENOMIC DNA]</scope>
    <source>
        <strain evidence="12 13">NBRC 100433</strain>
    </source>
</reference>
<keyword evidence="2" id="KW-0813">Transport</keyword>
<keyword evidence="8" id="KW-0046">Antibiotic resistance</keyword>
<dbReference type="Pfam" id="PF00005">
    <property type="entry name" value="ABC_tran"/>
    <property type="match status" value="1"/>
</dbReference>
<dbReference type="InterPro" id="IPR017871">
    <property type="entry name" value="ABC_transporter-like_CS"/>
</dbReference>
<dbReference type="InterPro" id="IPR003593">
    <property type="entry name" value="AAA+_ATPase"/>
</dbReference>
<organism evidence="12 13">
    <name type="scientific">Gordonia araii NBRC 100433</name>
    <dbReference type="NCBI Taxonomy" id="1073574"/>
    <lineage>
        <taxon>Bacteria</taxon>
        <taxon>Bacillati</taxon>
        <taxon>Actinomycetota</taxon>
        <taxon>Actinomycetes</taxon>
        <taxon>Mycobacteriales</taxon>
        <taxon>Gordoniaceae</taxon>
        <taxon>Gordonia</taxon>
    </lineage>
</organism>
<comment type="caution">
    <text evidence="12">The sequence shown here is derived from an EMBL/GenBank/DDBJ whole genome shotgun (WGS) entry which is preliminary data.</text>
</comment>
<name>G7GXV7_9ACTN</name>
<feature type="region of interest" description="Disordered" evidence="10">
    <location>
        <begin position="1"/>
        <end position="168"/>
    </location>
</feature>
<comment type="similarity">
    <text evidence="9">Belongs to the ABC transporter superfamily. Drug exporter-1 (DrugE1) (TC 3.A.1.105) family.</text>
</comment>
<feature type="compositionally biased region" description="Pro residues" evidence="10">
    <location>
        <begin position="135"/>
        <end position="144"/>
    </location>
</feature>
<dbReference type="GO" id="GO:0055085">
    <property type="term" value="P:transmembrane transport"/>
    <property type="evidence" value="ECO:0007669"/>
    <property type="project" value="UniProtKB-ARBA"/>
</dbReference>
<evidence type="ECO:0000256" key="5">
    <source>
        <dbReference type="ARBA" id="ARBA00022840"/>
    </source>
</evidence>
<dbReference type="PROSITE" id="PS50893">
    <property type="entry name" value="ABC_TRANSPORTER_2"/>
    <property type="match status" value="1"/>
</dbReference>
<protein>
    <submittedName>
        <fullName evidence="12">Putative ABC transporter ATP-binding protein</fullName>
    </submittedName>
</protein>
<evidence type="ECO:0000259" key="11">
    <source>
        <dbReference type="PROSITE" id="PS50893"/>
    </source>
</evidence>
<dbReference type="GO" id="GO:0016887">
    <property type="term" value="F:ATP hydrolysis activity"/>
    <property type="evidence" value="ECO:0007669"/>
    <property type="project" value="InterPro"/>
</dbReference>
<keyword evidence="13" id="KW-1185">Reference proteome</keyword>
<dbReference type="InterPro" id="IPR003439">
    <property type="entry name" value="ABC_transporter-like_ATP-bd"/>
</dbReference>
<dbReference type="FunFam" id="3.40.50.300:FF:000589">
    <property type="entry name" value="ABC transporter, ATP-binding subunit"/>
    <property type="match status" value="1"/>
</dbReference>
<evidence type="ECO:0000313" key="12">
    <source>
        <dbReference type="EMBL" id="GAB08432.1"/>
    </source>
</evidence>
<dbReference type="PROSITE" id="PS00211">
    <property type="entry name" value="ABC_TRANSPORTER_1"/>
    <property type="match status" value="1"/>
</dbReference>
<dbReference type="STRING" id="1073574.GOARA_011_00480"/>
<evidence type="ECO:0000256" key="1">
    <source>
        <dbReference type="ARBA" id="ARBA00004413"/>
    </source>
</evidence>
<evidence type="ECO:0000256" key="4">
    <source>
        <dbReference type="ARBA" id="ARBA00022741"/>
    </source>
</evidence>
<proteinExistence type="inferred from homology"/>
<feature type="compositionally biased region" description="Polar residues" evidence="10">
    <location>
        <begin position="36"/>
        <end position="45"/>
    </location>
</feature>
<dbReference type="GO" id="GO:1900753">
    <property type="term" value="P:doxorubicin transport"/>
    <property type="evidence" value="ECO:0007669"/>
    <property type="project" value="InterPro"/>
</dbReference>
<dbReference type="RefSeq" id="WP_007320510.1">
    <property type="nucleotide sequence ID" value="NZ_BAEE01000011.1"/>
</dbReference>
<evidence type="ECO:0000256" key="3">
    <source>
        <dbReference type="ARBA" id="ARBA00022475"/>
    </source>
</evidence>
<evidence type="ECO:0000313" key="13">
    <source>
        <dbReference type="Proteomes" id="UP000035088"/>
    </source>
</evidence>
<evidence type="ECO:0000256" key="9">
    <source>
        <dbReference type="ARBA" id="ARBA00049985"/>
    </source>
</evidence>
<dbReference type="AlphaFoldDB" id="G7GXV7"/>
<evidence type="ECO:0000256" key="10">
    <source>
        <dbReference type="SAM" id="MobiDB-lite"/>
    </source>
</evidence>
<dbReference type="SUPFAM" id="SSF52540">
    <property type="entry name" value="P-loop containing nucleoside triphosphate hydrolases"/>
    <property type="match status" value="1"/>
</dbReference>
<dbReference type="SMART" id="SM00382">
    <property type="entry name" value="AAA"/>
    <property type="match status" value="1"/>
</dbReference>
<dbReference type="GO" id="GO:0005524">
    <property type="term" value="F:ATP binding"/>
    <property type="evidence" value="ECO:0007669"/>
    <property type="project" value="UniProtKB-KW"/>
</dbReference>
<dbReference type="Gene3D" id="3.40.50.300">
    <property type="entry name" value="P-loop containing nucleotide triphosphate hydrolases"/>
    <property type="match status" value="1"/>
</dbReference>
<keyword evidence="3" id="KW-1003">Cell membrane</keyword>
<accession>G7GXV7</accession>
<dbReference type="NCBIfam" id="TIGR01188">
    <property type="entry name" value="drrA"/>
    <property type="match status" value="1"/>
</dbReference>
<dbReference type="Proteomes" id="UP000035088">
    <property type="component" value="Unassembled WGS sequence"/>
</dbReference>
<keyword evidence="4" id="KW-0547">Nucleotide-binding</keyword>
<dbReference type="GO" id="GO:0046677">
    <property type="term" value="P:response to antibiotic"/>
    <property type="evidence" value="ECO:0007669"/>
    <property type="project" value="UniProtKB-KW"/>
</dbReference>
<dbReference type="PANTHER" id="PTHR42711:SF19">
    <property type="entry name" value="DOXORUBICIN RESISTANCE ATP-BINDING PROTEIN DRRA"/>
    <property type="match status" value="1"/>
</dbReference>
<evidence type="ECO:0000256" key="7">
    <source>
        <dbReference type="ARBA" id="ARBA00023136"/>
    </source>
</evidence>
<dbReference type="EMBL" id="BAEE01000011">
    <property type="protein sequence ID" value="GAB08432.1"/>
    <property type="molecule type" value="Genomic_DNA"/>
</dbReference>
<evidence type="ECO:0000256" key="6">
    <source>
        <dbReference type="ARBA" id="ARBA00022967"/>
    </source>
</evidence>
<dbReference type="InterPro" id="IPR027417">
    <property type="entry name" value="P-loop_NTPase"/>
</dbReference>
<sequence length="489" mass="51927">MAGDEEVGGWVVYDRSDAEPTPNTPPRIQWHVESAATRQPVSGAQRQVGDPWAAEAPAAPAFIDDAPTVPIRPAVPRPTNITPSSPVTRTGRHARVEVPEQPEPVSSPNITPVAADAPEVYDDYYGSEPVTEIPAEPPSGPPSAPISTGWLVEQTPVPPRTSASRVARTRVPLSAPAIEATGLTKSFDGQIAVDGVTFSVASGSVLALLGPNGAGKTTTVNLLTTLLKPDSGSASVAGHDVVKAGGEVRRRIALTGQFAALDESLSGRENLVLFGRLHGLRKAQAQQRADELLAQFDLVEAGAKRVSEYSGGMRRRVDLACGLVTSPEVVFLDEPTTGLDPRSRQDVWNLVERLREQGVTILLTTQYLEEADLLSDEIVVIDHGRIIAAGTAEQLKNQTGSSYCQVTPAHLTELRHLESVLADLLGHTGHRDDVSLSVPAPSGTDVLVEIVRRTTDAGIELADITMRRPSLDDVFLALTGPGNQPPGTR</sequence>
<dbReference type="OrthoDB" id="9804819at2"/>
<dbReference type="PANTHER" id="PTHR42711">
    <property type="entry name" value="ABC TRANSPORTER ATP-BINDING PROTEIN"/>
    <property type="match status" value="1"/>
</dbReference>
<dbReference type="GO" id="GO:0005886">
    <property type="term" value="C:plasma membrane"/>
    <property type="evidence" value="ECO:0007669"/>
    <property type="project" value="UniProtKB-SubCell"/>
</dbReference>
<feature type="compositionally biased region" description="Low complexity" evidence="10">
    <location>
        <begin position="50"/>
        <end position="67"/>
    </location>
</feature>
<keyword evidence="5 12" id="KW-0067">ATP-binding</keyword>
<evidence type="ECO:0000256" key="8">
    <source>
        <dbReference type="ARBA" id="ARBA00023251"/>
    </source>
</evidence>
<keyword evidence="7" id="KW-0472">Membrane</keyword>
<feature type="compositionally biased region" description="Polar residues" evidence="10">
    <location>
        <begin position="79"/>
        <end position="88"/>
    </location>
</feature>
<comment type="subcellular location">
    <subcellularLocation>
        <location evidence="1">Cell membrane</location>
        <topology evidence="1">Peripheral membrane protein</topology>
        <orientation evidence="1">Cytoplasmic side</orientation>
    </subcellularLocation>
</comment>
<evidence type="ECO:0000256" key="2">
    <source>
        <dbReference type="ARBA" id="ARBA00022448"/>
    </source>
</evidence>
<dbReference type="InterPro" id="IPR005894">
    <property type="entry name" value="DrrA"/>
</dbReference>